<evidence type="ECO:0000313" key="3">
    <source>
        <dbReference type="EMBL" id="KFO26345.1"/>
    </source>
</evidence>
<evidence type="ECO:0000256" key="1">
    <source>
        <dbReference type="SAM" id="MobiDB-lite"/>
    </source>
</evidence>
<dbReference type="Proteomes" id="UP000028990">
    <property type="component" value="Unassembled WGS sequence"/>
</dbReference>
<dbReference type="Gene3D" id="1.20.1270.60">
    <property type="entry name" value="Arfaptin homology (AH) domain/BAR domain"/>
    <property type="match status" value="1"/>
</dbReference>
<evidence type="ECO:0000313" key="4">
    <source>
        <dbReference type="Proteomes" id="UP000028990"/>
    </source>
</evidence>
<dbReference type="GO" id="GO:0005737">
    <property type="term" value="C:cytoplasm"/>
    <property type="evidence" value="ECO:0007669"/>
    <property type="project" value="InterPro"/>
</dbReference>
<keyword evidence="4" id="KW-1185">Reference proteome</keyword>
<dbReference type="EMBL" id="KN123195">
    <property type="protein sequence ID" value="KFO26345.1"/>
    <property type="molecule type" value="Genomic_DNA"/>
</dbReference>
<dbReference type="Pfam" id="PF03114">
    <property type="entry name" value="BAR"/>
    <property type="match status" value="1"/>
</dbReference>
<feature type="domain" description="BAR" evidence="2">
    <location>
        <begin position="2"/>
        <end position="61"/>
    </location>
</feature>
<gene>
    <name evidence="3" type="ORF">H920_12260</name>
</gene>
<dbReference type="AlphaFoldDB" id="A0A091D7W1"/>
<dbReference type="SUPFAM" id="SSF103657">
    <property type="entry name" value="BAR/IMD domain-like"/>
    <property type="match status" value="1"/>
</dbReference>
<reference evidence="3 4" key="1">
    <citation type="submission" date="2013-11" db="EMBL/GenBank/DDBJ databases">
        <title>The Damaraland mole rat (Fukomys damarensis) genome and evolution of African mole rats.</title>
        <authorList>
            <person name="Gladyshev V.N."/>
            <person name="Fang X."/>
        </authorList>
    </citation>
    <scope>NUCLEOTIDE SEQUENCE [LARGE SCALE GENOMIC DNA]</scope>
    <source>
        <tissue evidence="3">Liver</tissue>
    </source>
</reference>
<feature type="region of interest" description="Disordered" evidence="1">
    <location>
        <begin position="102"/>
        <end position="124"/>
    </location>
</feature>
<dbReference type="InterPro" id="IPR027267">
    <property type="entry name" value="AH/BAR_dom_sf"/>
</dbReference>
<accession>A0A091D7W1</accession>
<protein>
    <submittedName>
        <fullName evidence="3">Endophilin-A3</fullName>
    </submittedName>
</protein>
<feature type="compositionally biased region" description="Basic residues" evidence="1">
    <location>
        <begin position="112"/>
        <end position="124"/>
    </location>
</feature>
<evidence type="ECO:0000259" key="2">
    <source>
        <dbReference type="Pfam" id="PF03114"/>
    </source>
</evidence>
<dbReference type="InterPro" id="IPR004148">
    <property type="entry name" value="BAR_dom"/>
</dbReference>
<organism evidence="3 4">
    <name type="scientific">Fukomys damarensis</name>
    <name type="common">Damaraland mole rat</name>
    <name type="synonym">Cryptomys damarensis</name>
    <dbReference type="NCBI Taxonomy" id="885580"/>
    <lineage>
        <taxon>Eukaryota</taxon>
        <taxon>Metazoa</taxon>
        <taxon>Chordata</taxon>
        <taxon>Craniata</taxon>
        <taxon>Vertebrata</taxon>
        <taxon>Euteleostomi</taxon>
        <taxon>Mammalia</taxon>
        <taxon>Eutheria</taxon>
        <taxon>Euarchontoglires</taxon>
        <taxon>Glires</taxon>
        <taxon>Rodentia</taxon>
        <taxon>Hystricomorpha</taxon>
        <taxon>Bathyergidae</taxon>
        <taxon>Fukomys</taxon>
    </lineage>
</organism>
<sequence length="124" mass="13888">MEGLLGDRVVEYGKELYEGFALIDVGESIKLLARLKDSLDINVKQTFIDPLHLLQDTDLRDWAPPEKPGEAATWIVIIKKLVGGHSALKLVMSLATKDKESLRSIQPQASRKGTRRVIRSSQKH</sequence>
<name>A0A091D7W1_FUKDA</name>
<proteinExistence type="predicted"/>